<dbReference type="InterPro" id="IPR002220">
    <property type="entry name" value="DapA-like"/>
</dbReference>
<dbReference type="EMBL" id="AHIH01000010">
    <property type="protein sequence ID" value="EHN68730.1"/>
    <property type="molecule type" value="Genomic_DNA"/>
</dbReference>
<dbReference type="CDD" id="cd00408">
    <property type="entry name" value="DHDPS-like"/>
    <property type="match status" value="1"/>
</dbReference>
<dbReference type="GO" id="GO:0008840">
    <property type="term" value="F:4-hydroxy-tetrahydrodipicolinate synthase activity"/>
    <property type="evidence" value="ECO:0007669"/>
    <property type="project" value="TreeGrafter"/>
</dbReference>
<dbReference type="AlphaFoldDB" id="A0AAV3EP53"/>
<sequence length="301" mass="34189">MINAKDIYGVNPIVAMPFLSNGEVDFISFIKLLDHLKQTQCHGLTLFGIASEFYKLSQNEKQILATEFIGSLRGSGIYSCISVTEHSTELAVKAAREYQNKGVDSLMLLPPFFLKPSNKQIIEHIRAVLSAVTVPVLVQYAPAETGLPIEPSEMNALAKEFPHAVFKIECNPPVEYTQELLSLYPEAVVMNGYAGLFMLDMLSIGGKGVMPGCSFTEVYVQIYQHWVSGNRNRAKELHNTLFEYITEWMGHCEYIIAIEKRILQKRGIISSDYNRKPDYQLNERDEERIEQFLSEFKLSYK</sequence>
<dbReference type="Proteomes" id="UP000004521">
    <property type="component" value="Chromosome II"/>
</dbReference>
<proteinExistence type="inferred from homology"/>
<dbReference type="PRINTS" id="PR00146">
    <property type="entry name" value="DHPICSNTHASE"/>
</dbReference>
<organism evidence="5 6">
    <name type="scientific">Aliivibrio fischeri SR5</name>
    <dbReference type="NCBI Taxonomy" id="1088719"/>
    <lineage>
        <taxon>Bacteria</taxon>
        <taxon>Pseudomonadati</taxon>
        <taxon>Pseudomonadota</taxon>
        <taxon>Gammaproteobacteria</taxon>
        <taxon>Vibrionales</taxon>
        <taxon>Vibrionaceae</taxon>
        <taxon>Aliivibrio</taxon>
    </lineage>
</organism>
<name>A0AAV3EP53_ALIFS</name>
<dbReference type="SMART" id="SM01130">
    <property type="entry name" value="DHDPS"/>
    <property type="match status" value="1"/>
</dbReference>
<evidence type="ECO:0000313" key="5">
    <source>
        <dbReference type="EMBL" id="EHN68730.1"/>
    </source>
</evidence>
<evidence type="ECO:0000256" key="4">
    <source>
        <dbReference type="PIRSR" id="PIRSR001365-2"/>
    </source>
</evidence>
<evidence type="ECO:0000313" key="6">
    <source>
        <dbReference type="Proteomes" id="UP000004521"/>
    </source>
</evidence>
<dbReference type="RefSeq" id="WP_005421714.1">
    <property type="nucleotide sequence ID" value="NZ_CM001401.1"/>
</dbReference>
<accession>A0AAV3EP53</accession>
<dbReference type="Gene3D" id="3.20.20.70">
    <property type="entry name" value="Aldolase class I"/>
    <property type="match status" value="1"/>
</dbReference>
<dbReference type="PIRSF" id="PIRSF001365">
    <property type="entry name" value="DHDPS"/>
    <property type="match status" value="1"/>
</dbReference>
<protein>
    <submittedName>
        <fullName evidence="5">Dihydrodipicolinate synthetase</fullName>
    </submittedName>
</protein>
<dbReference type="GO" id="GO:0005829">
    <property type="term" value="C:cytosol"/>
    <property type="evidence" value="ECO:0007669"/>
    <property type="project" value="TreeGrafter"/>
</dbReference>
<dbReference type="PANTHER" id="PTHR12128:SF66">
    <property type="entry name" value="4-HYDROXY-2-OXOGLUTARATE ALDOLASE, MITOCHONDRIAL"/>
    <property type="match status" value="1"/>
</dbReference>
<dbReference type="InterPro" id="IPR013785">
    <property type="entry name" value="Aldolase_TIM"/>
</dbReference>
<dbReference type="SUPFAM" id="SSF51569">
    <property type="entry name" value="Aldolase"/>
    <property type="match status" value="1"/>
</dbReference>
<comment type="caution">
    <text evidence="5">The sequence shown here is derived from an EMBL/GenBank/DDBJ whole genome shotgun (WGS) entry which is preliminary data.</text>
</comment>
<evidence type="ECO:0000256" key="2">
    <source>
        <dbReference type="ARBA" id="ARBA00023239"/>
    </source>
</evidence>
<dbReference type="Pfam" id="PF00701">
    <property type="entry name" value="DHDPS"/>
    <property type="match status" value="1"/>
</dbReference>
<feature type="binding site" evidence="4">
    <location>
        <position position="210"/>
    </location>
    <ligand>
        <name>pyruvate</name>
        <dbReference type="ChEBI" id="CHEBI:15361"/>
    </ligand>
</feature>
<evidence type="ECO:0000256" key="3">
    <source>
        <dbReference type="PIRNR" id="PIRNR001365"/>
    </source>
</evidence>
<reference evidence="5 6" key="1">
    <citation type="journal article" date="2012" name="J. Bacteriol.">
        <title>Draft Genome Sequence of Vibrio fischeri SR5, a Strain Isolated from the Light Organ of the Mediterranean Squid Sepiola robusta.</title>
        <authorList>
            <person name="Gyllborg M.C."/>
            <person name="Sahl J.W."/>
            <person name="Cronin D.C.III."/>
            <person name="Rasko D.A."/>
            <person name="Mandel M.J."/>
        </authorList>
    </citation>
    <scope>NUCLEOTIDE SEQUENCE [LARGE SCALE GENOMIC DNA]</scope>
    <source>
        <strain evidence="5 6">SR5</strain>
    </source>
</reference>
<gene>
    <name evidence="5" type="ORF">VFSR5_A0027</name>
</gene>
<keyword evidence="2 3" id="KW-0456">Lyase</keyword>
<comment type="similarity">
    <text evidence="1 3">Belongs to the DapA family.</text>
</comment>
<evidence type="ECO:0000256" key="1">
    <source>
        <dbReference type="ARBA" id="ARBA00007592"/>
    </source>
</evidence>
<dbReference type="PANTHER" id="PTHR12128">
    <property type="entry name" value="DIHYDRODIPICOLINATE SYNTHASE"/>
    <property type="match status" value="1"/>
</dbReference>